<feature type="transmembrane region" description="Helical" evidence="1">
    <location>
        <begin position="154"/>
        <end position="174"/>
    </location>
</feature>
<evidence type="ECO:0000256" key="1">
    <source>
        <dbReference type="SAM" id="Phobius"/>
    </source>
</evidence>
<name>A0A0D6MLD7_9PROT</name>
<reference evidence="2 3" key="1">
    <citation type="submission" date="2012-10" db="EMBL/GenBank/DDBJ databases">
        <title>Genome sequencing of Tanticharoenia sakaeratensis NBRC 103193.</title>
        <authorList>
            <person name="Azuma Y."/>
            <person name="Hadano H."/>
            <person name="Hirakawa H."/>
            <person name="Matsushita K."/>
        </authorList>
    </citation>
    <scope>NUCLEOTIDE SEQUENCE [LARGE SCALE GENOMIC DNA]</scope>
    <source>
        <strain evidence="2 3">NBRC 103193</strain>
    </source>
</reference>
<dbReference type="STRING" id="1231623.Tasa_021_075"/>
<feature type="transmembrane region" description="Helical" evidence="1">
    <location>
        <begin position="186"/>
        <end position="206"/>
    </location>
</feature>
<proteinExistence type="predicted"/>
<gene>
    <name evidence="2" type="ORF">Tasa_021_075</name>
</gene>
<keyword evidence="1" id="KW-1133">Transmembrane helix</keyword>
<dbReference type="RefSeq" id="WP_048849048.1">
    <property type="nucleotide sequence ID" value="NZ_BALE01000021.1"/>
</dbReference>
<dbReference type="OrthoDB" id="8759010at2"/>
<keyword evidence="1" id="KW-0472">Membrane</keyword>
<evidence type="ECO:0000313" key="2">
    <source>
        <dbReference type="EMBL" id="GAN54494.1"/>
    </source>
</evidence>
<sequence length="213" mass="23375">MDTLVAYPIPTVSASRRPGRRAAWVVLALGSALVGAVSLRYALPHVPFAPPLPNLTQRRIALSLHAISAATALIVGPWQFLDGVRMRRPNLHRILGWIYLTGVAVGGLSALRLAPNAAGGLVSAWGFGMLSVLWIGSAAMALRRIIQRRIADHRLWMIRCFALTAGAITLRIQLPLSQMMGIPFSIAYPAISWLAWVPNLLAIEIWRVRRARR</sequence>
<dbReference type="EMBL" id="BALE01000021">
    <property type="protein sequence ID" value="GAN54494.1"/>
    <property type="molecule type" value="Genomic_DNA"/>
</dbReference>
<feature type="transmembrane region" description="Helical" evidence="1">
    <location>
        <begin position="120"/>
        <end position="142"/>
    </location>
</feature>
<protein>
    <recommendedName>
        <fullName evidence="4">DUF2306 domain-containing protein</fullName>
    </recommendedName>
</protein>
<comment type="caution">
    <text evidence="2">The sequence shown here is derived from an EMBL/GenBank/DDBJ whole genome shotgun (WGS) entry which is preliminary data.</text>
</comment>
<feature type="transmembrane region" description="Helical" evidence="1">
    <location>
        <begin position="94"/>
        <end position="114"/>
    </location>
</feature>
<keyword evidence="1" id="KW-0812">Transmembrane</keyword>
<dbReference type="Pfam" id="PF10067">
    <property type="entry name" value="DUF2306"/>
    <property type="match status" value="1"/>
</dbReference>
<dbReference type="Proteomes" id="UP000032679">
    <property type="component" value="Unassembled WGS sequence"/>
</dbReference>
<organism evidence="2 3">
    <name type="scientific">Tanticharoenia sakaeratensis NBRC 103193</name>
    <dbReference type="NCBI Taxonomy" id="1231623"/>
    <lineage>
        <taxon>Bacteria</taxon>
        <taxon>Pseudomonadati</taxon>
        <taxon>Pseudomonadota</taxon>
        <taxon>Alphaproteobacteria</taxon>
        <taxon>Acetobacterales</taxon>
        <taxon>Acetobacteraceae</taxon>
        <taxon>Tanticharoenia</taxon>
    </lineage>
</organism>
<feature type="transmembrane region" description="Helical" evidence="1">
    <location>
        <begin position="22"/>
        <end position="42"/>
    </location>
</feature>
<dbReference type="AlphaFoldDB" id="A0A0D6MLD7"/>
<evidence type="ECO:0008006" key="4">
    <source>
        <dbReference type="Google" id="ProtNLM"/>
    </source>
</evidence>
<keyword evidence="3" id="KW-1185">Reference proteome</keyword>
<dbReference type="InterPro" id="IPR018750">
    <property type="entry name" value="DUF2306_membrane"/>
</dbReference>
<evidence type="ECO:0000313" key="3">
    <source>
        <dbReference type="Proteomes" id="UP000032679"/>
    </source>
</evidence>
<feature type="transmembrane region" description="Helical" evidence="1">
    <location>
        <begin position="62"/>
        <end position="82"/>
    </location>
</feature>
<accession>A0A0D6MLD7</accession>